<sequence>MEPEVLAMPNNGLKKCCNCSLSKGGTWDRSVKRKFEQTGNGMQEVMPAAFDYAAVARVEIENECRALREALSSSQQTIQELYTELDEERNASASAANEAMSMILRLQREKAEIQMEARQFKRFAEEKMAHDQEELLCLEDLLYKREQAIQALNFEVQAYKHRMLSFGLTEAELEGEKGAIVASFVENFDEFPPADYPPLKCHVNENQGPIDVDEDVIDIEKYAFGETPRTNFGETPHAREHLQNLDFRLHQLEKTSKSNQMGRNFSGTMNISEKPVVDQSPKRTHVRKFSADSSCSFYGQAKEMGPVPGVDNPMPSNSFRKEFPNPMEYSNMRKVENASELGDDMNDRVYTIDSIHHGAPKNIITGSKAGIGVSEDFLDTPMESLNQADVRDRDIKKLYTRLQALEADRESMRQAIISMRTDKAQLVLLKEIAQQLCKEVSPERRMPVKKPSLVGGFSIMSAVKEQPCETVAVSYEVTNASQSNPYMNEVKPQNPHTVSCVPIKKNPRHSFFCGLCCAGPWL</sequence>
<evidence type="ECO:0000256" key="4">
    <source>
        <dbReference type="ARBA" id="ARBA00023136"/>
    </source>
</evidence>
<evidence type="ECO:0000259" key="6">
    <source>
        <dbReference type="PROSITE" id="PS51775"/>
    </source>
</evidence>
<protein>
    <recommendedName>
        <fullName evidence="6">GTD-binding domain-containing protein</fullName>
    </recommendedName>
</protein>
<dbReference type="InterPro" id="IPR007656">
    <property type="entry name" value="GTD-bd"/>
</dbReference>
<keyword evidence="3" id="KW-1133">Transmembrane helix</keyword>
<dbReference type="EMBL" id="JBBNAG010000002">
    <property type="protein sequence ID" value="KAK9156945.1"/>
    <property type="molecule type" value="Genomic_DNA"/>
</dbReference>
<comment type="subcellular location">
    <subcellularLocation>
        <location evidence="1">Membrane</location>
    </subcellularLocation>
</comment>
<feature type="coiled-coil region" evidence="5">
    <location>
        <begin position="57"/>
        <end position="126"/>
    </location>
</feature>
<dbReference type="PANTHER" id="PTHR31422:SF0">
    <property type="entry name" value="MYOSIN-BINDING PROTEIN 7"/>
    <property type="match status" value="1"/>
</dbReference>
<evidence type="ECO:0000256" key="5">
    <source>
        <dbReference type="SAM" id="Coils"/>
    </source>
</evidence>
<dbReference type="AlphaFoldDB" id="A0AAP0KT90"/>
<reference evidence="7 8" key="1">
    <citation type="submission" date="2024-01" db="EMBL/GenBank/DDBJ databases">
        <title>Genome assemblies of Stephania.</title>
        <authorList>
            <person name="Yang L."/>
        </authorList>
    </citation>
    <scope>NUCLEOTIDE SEQUENCE [LARGE SCALE GENOMIC DNA]</scope>
    <source>
        <strain evidence="7">JXDWG</strain>
        <tissue evidence="7">Leaf</tissue>
    </source>
</reference>
<evidence type="ECO:0000256" key="1">
    <source>
        <dbReference type="ARBA" id="ARBA00004370"/>
    </source>
</evidence>
<proteinExistence type="predicted"/>
<evidence type="ECO:0000256" key="3">
    <source>
        <dbReference type="ARBA" id="ARBA00022989"/>
    </source>
</evidence>
<keyword evidence="5" id="KW-0175">Coiled coil</keyword>
<keyword evidence="2" id="KW-0812">Transmembrane</keyword>
<evidence type="ECO:0000256" key="2">
    <source>
        <dbReference type="ARBA" id="ARBA00022692"/>
    </source>
</evidence>
<accession>A0AAP0KT90</accession>
<feature type="coiled-coil region" evidence="5">
    <location>
        <begin position="395"/>
        <end position="422"/>
    </location>
</feature>
<keyword evidence="8" id="KW-1185">Reference proteome</keyword>
<dbReference type="Pfam" id="PF04576">
    <property type="entry name" value="Zein-binding"/>
    <property type="match status" value="1"/>
</dbReference>
<dbReference type="Proteomes" id="UP001419268">
    <property type="component" value="Unassembled WGS sequence"/>
</dbReference>
<gene>
    <name evidence="7" type="ORF">Scep_003519</name>
</gene>
<organism evidence="7 8">
    <name type="scientific">Stephania cephalantha</name>
    <dbReference type="NCBI Taxonomy" id="152367"/>
    <lineage>
        <taxon>Eukaryota</taxon>
        <taxon>Viridiplantae</taxon>
        <taxon>Streptophyta</taxon>
        <taxon>Embryophyta</taxon>
        <taxon>Tracheophyta</taxon>
        <taxon>Spermatophyta</taxon>
        <taxon>Magnoliopsida</taxon>
        <taxon>Ranunculales</taxon>
        <taxon>Menispermaceae</taxon>
        <taxon>Menispermoideae</taxon>
        <taxon>Cissampelideae</taxon>
        <taxon>Stephania</taxon>
    </lineage>
</organism>
<dbReference type="GO" id="GO:0016020">
    <property type="term" value="C:membrane"/>
    <property type="evidence" value="ECO:0007669"/>
    <property type="project" value="UniProtKB-SubCell"/>
</dbReference>
<dbReference type="PROSITE" id="PS51775">
    <property type="entry name" value="GTD_BINDING"/>
    <property type="match status" value="1"/>
</dbReference>
<keyword evidence="4" id="KW-0472">Membrane</keyword>
<evidence type="ECO:0000313" key="8">
    <source>
        <dbReference type="Proteomes" id="UP001419268"/>
    </source>
</evidence>
<feature type="domain" description="GTD-binding" evidence="6">
    <location>
        <begin position="62"/>
        <end position="160"/>
    </location>
</feature>
<comment type="caution">
    <text evidence="7">The sequence shown here is derived from an EMBL/GenBank/DDBJ whole genome shotgun (WGS) entry which is preliminary data.</text>
</comment>
<evidence type="ECO:0000313" key="7">
    <source>
        <dbReference type="EMBL" id="KAK9156945.1"/>
    </source>
</evidence>
<name>A0AAP0KT90_9MAGN</name>
<dbReference type="GO" id="GO:0080115">
    <property type="term" value="F:myosin XI tail binding"/>
    <property type="evidence" value="ECO:0007669"/>
    <property type="project" value="UniProtKB-ARBA"/>
</dbReference>
<dbReference type="PANTHER" id="PTHR31422">
    <property type="entry name" value="BNAANNG28530D PROTEIN"/>
    <property type="match status" value="1"/>
</dbReference>